<evidence type="ECO:0000313" key="1">
    <source>
        <dbReference type="EMBL" id="SVD00339.1"/>
    </source>
</evidence>
<name>A0A382RRN1_9ZZZZ</name>
<organism evidence="1">
    <name type="scientific">marine metagenome</name>
    <dbReference type="NCBI Taxonomy" id="408172"/>
    <lineage>
        <taxon>unclassified sequences</taxon>
        <taxon>metagenomes</taxon>
        <taxon>ecological metagenomes</taxon>
    </lineage>
</organism>
<dbReference type="EMBL" id="UINC01123694">
    <property type="protein sequence ID" value="SVD00339.1"/>
    <property type="molecule type" value="Genomic_DNA"/>
</dbReference>
<dbReference type="AlphaFoldDB" id="A0A382RRN1"/>
<proteinExistence type="predicted"/>
<evidence type="ECO:0008006" key="2">
    <source>
        <dbReference type="Google" id="ProtNLM"/>
    </source>
</evidence>
<gene>
    <name evidence="1" type="ORF">METZ01_LOCUS353193</name>
</gene>
<accession>A0A382RRN1</accession>
<reference evidence="1" key="1">
    <citation type="submission" date="2018-05" db="EMBL/GenBank/DDBJ databases">
        <authorList>
            <person name="Lanie J.A."/>
            <person name="Ng W.-L."/>
            <person name="Kazmierczak K.M."/>
            <person name="Andrzejewski T.M."/>
            <person name="Davidsen T.M."/>
            <person name="Wayne K.J."/>
            <person name="Tettelin H."/>
            <person name="Glass J.I."/>
            <person name="Rusch D."/>
            <person name="Podicherti R."/>
            <person name="Tsui H.-C.T."/>
            <person name="Winkler M.E."/>
        </authorList>
    </citation>
    <scope>NUCLEOTIDE SEQUENCE</scope>
</reference>
<sequence>MIIKLDQVYCKKGVIMKLYLIIILLGSKLFGQCDANYFDMGYISYFWSSTQIHENATWIRTMFHNSAHVGNLSYSNNYGFSCRCVMD</sequence>
<protein>
    <recommendedName>
        <fullName evidence="2">Fibrobacter succinogenes major paralogous domain-containing protein</fullName>
    </recommendedName>
</protein>